<evidence type="ECO:0000313" key="2">
    <source>
        <dbReference type="EMBL" id="CAA2950099.1"/>
    </source>
</evidence>
<dbReference type="Proteomes" id="UP000594638">
    <property type="component" value="Unassembled WGS sequence"/>
</dbReference>
<keyword evidence="3" id="KW-1185">Reference proteome</keyword>
<dbReference type="Gramene" id="OE9A003026T1">
    <property type="protein sequence ID" value="OE9A003026C1"/>
    <property type="gene ID" value="OE9A003026"/>
</dbReference>
<protein>
    <submittedName>
        <fullName evidence="2">Uncharacterized protein</fullName>
    </submittedName>
</protein>
<keyword evidence="1" id="KW-0732">Signal</keyword>
<feature type="signal peptide" evidence="1">
    <location>
        <begin position="1"/>
        <end position="22"/>
    </location>
</feature>
<name>A0A8S0PG32_OLEEU</name>
<accession>A0A8S0PG32</accession>
<sequence length="92" mass="10187">MAATRVILTLLLFLFCVSLASSDLKIDEGKKHHSEAFHVFSRGTDRNLMQDTVLRLRLWLRFRLQLRPQLTASTVVGCASTGAASTPGKICV</sequence>
<feature type="chain" id="PRO_5035896690" evidence="1">
    <location>
        <begin position="23"/>
        <end position="92"/>
    </location>
</feature>
<evidence type="ECO:0000256" key="1">
    <source>
        <dbReference type="SAM" id="SignalP"/>
    </source>
</evidence>
<organism evidence="2 3">
    <name type="scientific">Olea europaea subsp. europaea</name>
    <dbReference type="NCBI Taxonomy" id="158383"/>
    <lineage>
        <taxon>Eukaryota</taxon>
        <taxon>Viridiplantae</taxon>
        <taxon>Streptophyta</taxon>
        <taxon>Embryophyta</taxon>
        <taxon>Tracheophyta</taxon>
        <taxon>Spermatophyta</taxon>
        <taxon>Magnoliopsida</taxon>
        <taxon>eudicotyledons</taxon>
        <taxon>Gunneridae</taxon>
        <taxon>Pentapetalae</taxon>
        <taxon>asterids</taxon>
        <taxon>lamiids</taxon>
        <taxon>Lamiales</taxon>
        <taxon>Oleaceae</taxon>
        <taxon>Oleeae</taxon>
        <taxon>Olea</taxon>
    </lineage>
</organism>
<comment type="caution">
    <text evidence="2">The sequence shown here is derived from an EMBL/GenBank/DDBJ whole genome shotgun (WGS) entry which is preliminary data.</text>
</comment>
<dbReference type="EMBL" id="CACTIH010000074">
    <property type="protein sequence ID" value="CAA2950099.1"/>
    <property type="molecule type" value="Genomic_DNA"/>
</dbReference>
<dbReference type="AlphaFoldDB" id="A0A8S0PG32"/>
<evidence type="ECO:0000313" key="3">
    <source>
        <dbReference type="Proteomes" id="UP000594638"/>
    </source>
</evidence>
<reference evidence="2 3" key="1">
    <citation type="submission" date="2019-12" db="EMBL/GenBank/DDBJ databases">
        <authorList>
            <person name="Alioto T."/>
            <person name="Alioto T."/>
            <person name="Gomez Garrido J."/>
        </authorList>
    </citation>
    <scope>NUCLEOTIDE SEQUENCE [LARGE SCALE GENOMIC DNA]</scope>
</reference>
<proteinExistence type="predicted"/>
<gene>
    <name evidence="2" type="ORF">OLEA9_A003026</name>
</gene>